<dbReference type="PIRSF" id="PIRSF024492">
    <property type="entry name" value="UCP024492"/>
    <property type="match status" value="1"/>
</dbReference>
<reference evidence="1 2" key="1">
    <citation type="submission" date="2024-05" db="EMBL/GenBank/DDBJ databases">
        <authorList>
            <person name="Liu Q."/>
            <person name="Xin Y.-H."/>
        </authorList>
    </citation>
    <scope>NUCLEOTIDE SEQUENCE [LARGE SCALE GENOMIC DNA]</scope>
    <source>
        <strain evidence="1 2">CGMCC 1.10181</strain>
    </source>
</reference>
<gene>
    <name evidence="1" type="ORF">ABC974_00420</name>
</gene>
<evidence type="ECO:0000313" key="1">
    <source>
        <dbReference type="EMBL" id="MEN2788079.1"/>
    </source>
</evidence>
<dbReference type="Pfam" id="PF04343">
    <property type="entry name" value="DUF488"/>
    <property type="match status" value="1"/>
</dbReference>
<keyword evidence="2" id="KW-1185">Reference proteome</keyword>
<dbReference type="Proteomes" id="UP001419910">
    <property type="component" value="Unassembled WGS sequence"/>
</dbReference>
<sequence length="161" mass="17691">MTTVFTIGYEGASVEDFVVSLTLAGVQRVLDVREIAQSRRRGFSKNGLAETLRASGIEYSHSRQLGDPKPGREAARRGDLDQFKRIFEAHLSLLETREALSAAAEIVQRVPTALLCFERNPQHCHRTLVANHLAEVCSLSVRHLGVVENAAHRYGAVAEAA</sequence>
<organism evidence="1 2">
    <name type="scientific">Sphingomonas oligophenolica</name>
    <dbReference type="NCBI Taxonomy" id="301154"/>
    <lineage>
        <taxon>Bacteria</taxon>
        <taxon>Pseudomonadati</taxon>
        <taxon>Pseudomonadota</taxon>
        <taxon>Alphaproteobacteria</taxon>
        <taxon>Sphingomonadales</taxon>
        <taxon>Sphingomonadaceae</taxon>
        <taxon>Sphingomonas</taxon>
    </lineage>
</organism>
<dbReference type="InterPro" id="IPR014519">
    <property type="entry name" value="UCP024492"/>
</dbReference>
<dbReference type="PANTHER" id="PTHR39337">
    <property type="entry name" value="BLR5642 PROTEIN"/>
    <property type="match status" value="1"/>
</dbReference>
<dbReference type="InterPro" id="IPR007438">
    <property type="entry name" value="DUF488"/>
</dbReference>
<protein>
    <submittedName>
        <fullName evidence="1">DUF488 domain-containing protein</fullName>
    </submittedName>
</protein>
<proteinExistence type="predicted"/>
<dbReference type="EMBL" id="JBDIME010000001">
    <property type="protein sequence ID" value="MEN2788079.1"/>
    <property type="molecule type" value="Genomic_DNA"/>
</dbReference>
<name>A0ABU9XX01_9SPHN</name>
<accession>A0ABU9XX01</accession>
<comment type="caution">
    <text evidence="1">The sequence shown here is derived from an EMBL/GenBank/DDBJ whole genome shotgun (WGS) entry which is preliminary data.</text>
</comment>
<dbReference type="RefSeq" id="WP_343887650.1">
    <property type="nucleotide sequence ID" value="NZ_BAAAEH010000005.1"/>
</dbReference>
<dbReference type="PANTHER" id="PTHR39337:SF1">
    <property type="entry name" value="BLR5642 PROTEIN"/>
    <property type="match status" value="1"/>
</dbReference>
<evidence type="ECO:0000313" key="2">
    <source>
        <dbReference type="Proteomes" id="UP001419910"/>
    </source>
</evidence>